<evidence type="ECO:0000313" key="3">
    <source>
        <dbReference type="Proteomes" id="UP000334820"/>
    </source>
</evidence>
<feature type="compositionally biased region" description="Basic and acidic residues" evidence="1">
    <location>
        <begin position="146"/>
        <end position="156"/>
    </location>
</feature>
<reference evidence="2 3" key="1">
    <citation type="journal article" date="2019" name="Int. J. Syst. Evol. Microbiol.">
        <title>Thermogemmatispora aurantia sp. nov. and Thermogemmatispora argillosa sp. nov., within the class Ktedonobacteria, and emended description of the genus Thermogemmatispora.</title>
        <authorList>
            <person name="Zheng Y."/>
            <person name="Wang C.M."/>
            <person name="Sakai Y."/>
            <person name="Abe K."/>
            <person name="Yokota A."/>
            <person name="Yabe S."/>
        </authorList>
    </citation>
    <scope>NUCLEOTIDE SEQUENCE [LARGE SCALE GENOMIC DNA]</scope>
    <source>
        <strain evidence="2 3">A1-2</strain>
    </source>
</reference>
<accession>A0A5J4K4M7</accession>
<protein>
    <submittedName>
        <fullName evidence="2">Uncharacterized protein</fullName>
    </submittedName>
</protein>
<feature type="region of interest" description="Disordered" evidence="1">
    <location>
        <begin position="146"/>
        <end position="177"/>
    </location>
</feature>
<proteinExistence type="predicted"/>
<name>A0A5J4K4M7_9CHLR</name>
<dbReference type="EMBL" id="BKZV01000003">
    <property type="protein sequence ID" value="GER83678.1"/>
    <property type="molecule type" value="Genomic_DNA"/>
</dbReference>
<comment type="caution">
    <text evidence="2">The sequence shown here is derived from an EMBL/GenBank/DDBJ whole genome shotgun (WGS) entry which is preliminary data.</text>
</comment>
<evidence type="ECO:0000313" key="2">
    <source>
        <dbReference type="EMBL" id="GER83678.1"/>
    </source>
</evidence>
<dbReference type="AlphaFoldDB" id="A0A5J4K4M7"/>
<dbReference type="Proteomes" id="UP000334820">
    <property type="component" value="Unassembled WGS sequence"/>
</dbReference>
<sequence>MLALRLSNRRPQSGGRPTVLWPLLLLWRAANLELALNPLQSTNVSRPLDQVDQSLAERAPVEAKVAQRGEAAPKEHKPALTTFVARLQWPRSWLGNTQAGEQIVLQAGKVAAKVALPSPEALSLLSVPTGQGSDAGRCQRAGLLAKDSEALEESRHKQGRSGGSMRTALCSATPHRR</sequence>
<evidence type="ECO:0000256" key="1">
    <source>
        <dbReference type="SAM" id="MobiDB-lite"/>
    </source>
</evidence>
<organism evidence="2 3">
    <name type="scientific">Thermogemmatispora aurantia</name>
    <dbReference type="NCBI Taxonomy" id="2045279"/>
    <lineage>
        <taxon>Bacteria</taxon>
        <taxon>Bacillati</taxon>
        <taxon>Chloroflexota</taxon>
        <taxon>Ktedonobacteria</taxon>
        <taxon>Thermogemmatisporales</taxon>
        <taxon>Thermogemmatisporaceae</taxon>
        <taxon>Thermogemmatispora</taxon>
    </lineage>
</organism>
<keyword evidence="3" id="KW-1185">Reference proteome</keyword>
<gene>
    <name evidence="2" type="ORF">KTAU_23150</name>
</gene>